<evidence type="ECO:0000259" key="5">
    <source>
        <dbReference type="Pfam" id="PF00501"/>
    </source>
</evidence>
<keyword evidence="3" id="KW-0436">Ligase</keyword>
<dbReference type="GO" id="GO:0005777">
    <property type="term" value="C:peroxisome"/>
    <property type="evidence" value="ECO:0007669"/>
    <property type="project" value="UniProtKB-SubCell"/>
</dbReference>
<evidence type="ECO:0000256" key="3">
    <source>
        <dbReference type="ARBA" id="ARBA00022598"/>
    </source>
</evidence>
<feature type="domain" description="AMP-binding enzyme C-terminal" evidence="6">
    <location>
        <begin position="380"/>
        <end position="455"/>
    </location>
</feature>
<dbReference type="PROSITE" id="PS00455">
    <property type="entry name" value="AMP_BINDING"/>
    <property type="match status" value="1"/>
</dbReference>
<protein>
    <recommendedName>
        <fullName evidence="9">AMP-binding protein</fullName>
    </recommendedName>
</protein>
<dbReference type="InterPro" id="IPR020845">
    <property type="entry name" value="AMP-binding_CS"/>
</dbReference>
<accession>A0AAN4ZJH5</accession>
<comment type="caution">
    <text evidence="7">The sequence shown here is derived from an EMBL/GenBank/DDBJ whole genome shotgun (WGS) entry which is preliminary data.</text>
</comment>
<organism evidence="7 8">
    <name type="scientific">Pristionchus mayeri</name>
    <dbReference type="NCBI Taxonomy" id="1317129"/>
    <lineage>
        <taxon>Eukaryota</taxon>
        <taxon>Metazoa</taxon>
        <taxon>Ecdysozoa</taxon>
        <taxon>Nematoda</taxon>
        <taxon>Chromadorea</taxon>
        <taxon>Rhabditida</taxon>
        <taxon>Rhabditina</taxon>
        <taxon>Diplogasteromorpha</taxon>
        <taxon>Diplogasteroidea</taxon>
        <taxon>Neodiplogasteridae</taxon>
        <taxon>Pristionchus</taxon>
    </lineage>
</organism>
<dbReference type="Proteomes" id="UP001328107">
    <property type="component" value="Unassembled WGS sequence"/>
</dbReference>
<comment type="similarity">
    <text evidence="2">Belongs to the ATP-dependent AMP-binding enzyme family.</text>
</comment>
<dbReference type="InterPro" id="IPR000873">
    <property type="entry name" value="AMP-dep_synth/lig_dom"/>
</dbReference>
<gene>
    <name evidence="7" type="ORF">PMAYCL1PPCAC_09447</name>
</gene>
<sequence>CYISFTFRWPVIHLGTWAAGGSVVGARETSKLHEYAYQLQDSCPSVVLVTEISMDVVIEVVKQCPSVKMIVCVRSSEEPLPLDVIDYEETLMLEPLREIVQVSPDSECMIFYSSGTTGMPKGVIHTHRTFHTALEMMNIHWLHELYPVLLGGIPVDLREESQVVAFPCYHTSGFFMLNLSMLTGTPIVLMKTFDGDVYLNAIEKFKPRQLGISPPIFAYLAKRKAPLFSVEMITCGTAPLTQEICNEFRAIHPNVKYIVQAYGMTENIATHLPLLLEEGINASAGIIASGFEQKIVDPQTHKLCEQGQRGELWVRGPTRAVGYLNNEKATREFIDEEGWMHTGDIAYIDQRGLLYIVDRMKEMIKVNYKNQSLQVGPAIIEGVLLSHHKIQDVAVVGVTTDQSGGELIRAFVVKADETLTSAEVEGIVAETLEEYLHITGGVFFIDAIPRAPTGKILRRALKEITTA</sequence>
<comment type="subcellular location">
    <subcellularLocation>
        <location evidence="1">Peroxisome</location>
    </subcellularLocation>
</comment>
<dbReference type="Gene3D" id="3.30.300.30">
    <property type="match status" value="1"/>
</dbReference>
<reference evidence="8" key="1">
    <citation type="submission" date="2022-10" db="EMBL/GenBank/DDBJ databases">
        <title>Genome assembly of Pristionchus species.</title>
        <authorList>
            <person name="Yoshida K."/>
            <person name="Sommer R.J."/>
        </authorList>
    </citation>
    <scope>NUCLEOTIDE SEQUENCE [LARGE SCALE GENOMIC DNA]</scope>
    <source>
        <strain evidence="8">RS5460</strain>
    </source>
</reference>
<keyword evidence="8" id="KW-1185">Reference proteome</keyword>
<evidence type="ECO:0000256" key="1">
    <source>
        <dbReference type="ARBA" id="ARBA00004275"/>
    </source>
</evidence>
<evidence type="ECO:0000256" key="2">
    <source>
        <dbReference type="ARBA" id="ARBA00006432"/>
    </source>
</evidence>
<dbReference type="InterPro" id="IPR045851">
    <property type="entry name" value="AMP-bd_C_sf"/>
</dbReference>
<dbReference type="InterPro" id="IPR025110">
    <property type="entry name" value="AMP-bd_C"/>
</dbReference>
<evidence type="ECO:0000313" key="8">
    <source>
        <dbReference type="Proteomes" id="UP001328107"/>
    </source>
</evidence>
<dbReference type="SUPFAM" id="SSF56801">
    <property type="entry name" value="Acetyl-CoA synthetase-like"/>
    <property type="match status" value="1"/>
</dbReference>
<evidence type="ECO:0000259" key="6">
    <source>
        <dbReference type="Pfam" id="PF13193"/>
    </source>
</evidence>
<dbReference type="EMBL" id="BTRK01000002">
    <property type="protein sequence ID" value="GMR39252.1"/>
    <property type="molecule type" value="Genomic_DNA"/>
</dbReference>
<keyword evidence="4" id="KW-0576">Peroxisome</keyword>
<proteinExistence type="inferred from homology"/>
<feature type="domain" description="AMP-dependent synthetase/ligase" evidence="5">
    <location>
        <begin position="8"/>
        <end position="324"/>
    </location>
</feature>
<evidence type="ECO:0008006" key="9">
    <source>
        <dbReference type="Google" id="ProtNLM"/>
    </source>
</evidence>
<dbReference type="Gene3D" id="3.40.50.12780">
    <property type="entry name" value="N-terminal domain of ligase-like"/>
    <property type="match status" value="1"/>
</dbReference>
<dbReference type="AlphaFoldDB" id="A0AAN4ZJH5"/>
<name>A0AAN4ZJH5_9BILA</name>
<dbReference type="Pfam" id="PF00501">
    <property type="entry name" value="AMP-binding"/>
    <property type="match status" value="1"/>
</dbReference>
<dbReference type="PANTHER" id="PTHR24096">
    <property type="entry name" value="LONG-CHAIN-FATTY-ACID--COA LIGASE"/>
    <property type="match status" value="1"/>
</dbReference>
<dbReference type="PANTHER" id="PTHR24096:SF149">
    <property type="entry name" value="AMP-BINDING DOMAIN-CONTAINING PROTEIN-RELATED"/>
    <property type="match status" value="1"/>
</dbReference>
<dbReference type="GO" id="GO:0016405">
    <property type="term" value="F:CoA-ligase activity"/>
    <property type="evidence" value="ECO:0007669"/>
    <property type="project" value="TreeGrafter"/>
</dbReference>
<evidence type="ECO:0000313" key="7">
    <source>
        <dbReference type="EMBL" id="GMR39252.1"/>
    </source>
</evidence>
<dbReference type="Pfam" id="PF13193">
    <property type="entry name" value="AMP-binding_C"/>
    <property type="match status" value="1"/>
</dbReference>
<evidence type="ECO:0000256" key="4">
    <source>
        <dbReference type="ARBA" id="ARBA00023140"/>
    </source>
</evidence>
<feature type="non-terminal residue" evidence="7">
    <location>
        <position position="1"/>
    </location>
</feature>
<dbReference type="InterPro" id="IPR042099">
    <property type="entry name" value="ANL_N_sf"/>
</dbReference>